<feature type="active site" description="Proton donor/acceptor" evidence="7">
    <location>
        <position position="73"/>
    </location>
</feature>
<feature type="binding site" evidence="7">
    <location>
        <begin position="74"/>
        <end position="75"/>
    </location>
    <ligand>
        <name>substrate</name>
    </ligand>
</feature>
<dbReference type="EC" id="5.1.1.3" evidence="2 7"/>
<dbReference type="InterPro" id="IPR033134">
    <property type="entry name" value="Asp/Glu_racemase_AS_2"/>
</dbReference>
<dbReference type="HAMAP" id="MF_00258">
    <property type="entry name" value="Glu_racemase"/>
    <property type="match status" value="1"/>
</dbReference>
<evidence type="ECO:0000256" key="6">
    <source>
        <dbReference type="ARBA" id="ARBA00023316"/>
    </source>
</evidence>
<keyword evidence="9" id="KW-1185">Reference proteome</keyword>
<dbReference type="GO" id="GO:0008881">
    <property type="term" value="F:glutamate racemase activity"/>
    <property type="evidence" value="ECO:0007669"/>
    <property type="project" value="UniProtKB-EC"/>
</dbReference>
<proteinExistence type="inferred from homology"/>
<protein>
    <recommendedName>
        <fullName evidence="2 7">Glutamate racemase</fullName>
        <ecNumber evidence="2 7">5.1.1.3</ecNumber>
    </recommendedName>
</protein>
<organism evidence="8 9">
    <name type="scientific">Hamadaea flava</name>
    <dbReference type="NCBI Taxonomy" id="1742688"/>
    <lineage>
        <taxon>Bacteria</taxon>
        <taxon>Bacillati</taxon>
        <taxon>Actinomycetota</taxon>
        <taxon>Actinomycetes</taxon>
        <taxon>Micromonosporales</taxon>
        <taxon>Micromonosporaceae</taxon>
        <taxon>Hamadaea</taxon>
    </lineage>
</organism>
<evidence type="ECO:0000256" key="4">
    <source>
        <dbReference type="ARBA" id="ARBA00022984"/>
    </source>
</evidence>
<evidence type="ECO:0000256" key="2">
    <source>
        <dbReference type="ARBA" id="ARBA00013090"/>
    </source>
</evidence>
<dbReference type="SUPFAM" id="SSF53681">
    <property type="entry name" value="Aspartate/glutamate racemase"/>
    <property type="match status" value="2"/>
</dbReference>
<comment type="function">
    <text evidence="7">Provides the (R)-glutamate required for cell wall biosynthesis.</text>
</comment>
<comment type="caution">
    <text evidence="8">The sequence shown here is derived from an EMBL/GenBank/DDBJ whole genome shotgun (WGS) entry which is preliminary data.</text>
</comment>
<dbReference type="EMBL" id="JBHSAY010000033">
    <property type="protein sequence ID" value="MFC4136714.1"/>
    <property type="molecule type" value="Genomic_DNA"/>
</dbReference>
<feature type="active site" description="Proton donor/acceptor" evidence="7">
    <location>
        <position position="183"/>
    </location>
</feature>
<evidence type="ECO:0000256" key="7">
    <source>
        <dbReference type="HAMAP-Rule" id="MF_00258"/>
    </source>
</evidence>
<keyword evidence="5 7" id="KW-0413">Isomerase</keyword>
<keyword evidence="6 7" id="KW-0961">Cell wall biogenesis/degradation</keyword>
<feature type="binding site" evidence="7">
    <location>
        <begin position="184"/>
        <end position="185"/>
    </location>
    <ligand>
        <name>substrate</name>
    </ligand>
</feature>
<dbReference type="InterPro" id="IPR004391">
    <property type="entry name" value="Glu_race"/>
</dbReference>
<name>A0ABV8M1Z7_9ACTN</name>
<accession>A0ABV8M1Z7</accession>
<comment type="similarity">
    <text evidence="7">Belongs to the aspartate/glutamate racemases family.</text>
</comment>
<dbReference type="NCBIfam" id="TIGR00067">
    <property type="entry name" value="glut_race"/>
    <property type="match status" value="1"/>
</dbReference>
<keyword evidence="3 7" id="KW-0133">Cell shape</keyword>
<comment type="pathway">
    <text evidence="7">Cell wall biogenesis; peptidoglycan biosynthesis.</text>
</comment>
<dbReference type="Proteomes" id="UP001595816">
    <property type="component" value="Unassembled WGS sequence"/>
</dbReference>
<dbReference type="Gene3D" id="3.40.50.1860">
    <property type="match status" value="2"/>
</dbReference>
<comment type="catalytic activity">
    <reaction evidence="1 7">
        <text>L-glutamate = D-glutamate</text>
        <dbReference type="Rhea" id="RHEA:12813"/>
        <dbReference type="ChEBI" id="CHEBI:29985"/>
        <dbReference type="ChEBI" id="CHEBI:29986"/>
        <dbReference type="EC" id="5.1.1.3"/>
    </reaction>
</comment>
<evidence type="ECO:0000256" key="3">
    <source>
        <dbReference type="ARBA" id="ARBA00022960"/>
    </source>
</evidence>
<reference evidence="9" key="1">
    <citation type="journal article" date="2019" name="Int. J. Syst. Evol. Microbiol.">
        <title>The Global Catalogue of Microorganisms (GCM) 10K type strain sequencing project: providing services to taxonomists for standard genome sequencing and annotation.</title>
        <authorList>
            <consortium name="The Broad Institute Genomics Platform"/>
            <consortium name="The Broad Institute Genome Sequencing Center for Infectious Disease"/>
            <person name="Wu L."/>
            <person name="Ma J."/>
        </authorList>
    </citation>
    <scope>NUCLEOTIDE SEQUENCE [LARGE SCALE GENOMIC DNA]</scope>
    <source>
        <strain evidence="9">CGMCC 4.7289</strain>
    </source>
</reference>
<evidence type="ECO:0000256" key="5">
    <source>
        <dbReference type="ARBA" id="ARBA00023235"/>
    </source>
</evidence>
<gene>
    <name evidence="7 8" type="primary">murI</name>
    <name evidence="8" type="ORF">ACFOZ4_39425</name>
</gene>
<dbReference type="InterPro" id="IPR001920">
    <property type="entry name" value="Asp/Glu_race"/>
</dbReference>
<sequence>MTDTPIGIFDSGVGGLTVARAILDQLPHERLLYLGDTAHVPYGPKPLADIRRYVLECLDDLVAADVKMLVIACNSAVSACLADVRERYDIPVVEVIRPAVRRAVAATRNGRVGVIGTSATITSRAYQDAFAAAPHVTVTAAACPQFVDFVERGITSGRALLGLASAYLEPLQQAGVDTLVLGCTHYPLLSGMLSLVMGEQVTLVSSAEETAKDVYRVLVENDMLRPDDAPPPRHELRVTGDDEPFQRLARRFLGDFPAALPDSNHAGAAR</sequence>
<dbReference type="RefSeq" id="WP_253760549.1">
    <property type="nucleotide sequence ID" value="NZ_JAMZDZ010000001.1"/>
</dbReference>
<dbReference type="PANTHER" id="PTHR21198:SF2">
    <property type="entry name" value="GLUTAMATE RACEMASE"/>
    <property type="match status" value="1"/>
</dbReference>
<keyword evidence="4 7" id="KW-0573">Peptidoglycan synthesis</keyword>
<evidence type="ECO:0000256" key="1">
    <source>
        <dbReference type="ARBA" id="ARBA00001602"/>
    </source>
</evidence>
<dbReference type="Pfam" id="PF01177">
    <property type="entry name" value="Asp_Glu_race"/>
    <property type="match status" value="1"/>
</dbReference>
<dbReference type="PANTHER" id="PTHR21198">
    <property type="entry name" value="GLUTAMATE RACEMASE"/>
    <property type="match status" value="1"/>
</dbReference>
<feature type="binding site" evidence="7">
    <location>
        <begin position="42"/>
        <end position="43"/>
    </location>
    <ligand>
        <name>substrate</name>
    </ligand>
</feature>
<evidence type="ECO:0000313" key="8">
    <source>
        <dbReference type="EMBL" id="MFC4136714.1"/>
    </source>
</evidence>
<evidence type="ECO:0000313" key="9">
    <source>
        <dbReference type="Proteomes" id="UP001595816"/>
    </source>
</evidence>
<feature type="binding site" evidence="7">
    <location>
        <begin position="10"/>
        <end position="11"/>
    </location>
    <ligand>
        <name>substrate</name>
    </ligand>
</feature>
<dbReference type="PROSITE" id="PS00924">
    <property type="entry name" value="ASP_GLU_RACEMASE_2"/>
    <property type="match status" value="1"/>
</dbReference>
<dbReference type="InterPro" id="IPR015942">
    <property type="entry name" value="Asp/Glu/hydantoin_racemase"/>
</dbReference>